<keyword evidence="4" id="KW-1185">Reference proteome</keyword>
<dbReference type="PROSITE" id="PS50110">
    <property type="entry name" value="RESPONSE_REGULATORY"/>
    <property type="match status" value="1"/>
</dbReference>
<accession>A0A6G6WFT2</accession>
<dbReference type="InterPro" id="IPR051015">
    <property type="entry name" value="EvgA-like"/>
</dbReference>
<evidence type="ECO:0000256" key="1">
    <source>
        <dbReference type="PROSITE-ProRule" id="PRU00169"/>
    </source>
</evidence>
<name>A0A6G6WFT2_9ACTN</name>
<feature type="modified residue" description="4-aspartylphosphate" evidence="1">
    <location>
        <position position="55"/>
    </location>
</feature>
<dbReference type="GO" id="GO:0000160">
    <property type="term" value="P:phosphorelay signal transduction system"/>
    <property type="evidence" value="ECO:0007669"/>
    <property type="project" value="InterPro"/>
</dbReference>
<dbReference type="PANTHER" id="PTHR45566:SF2">
    <property type="entry name" value="NARL SUBFAMILY"/>
    <property type="match status" value="1"/>
</dbReference>
<gene>
    <name evidence="3" type="ORF">G5V58_15940</name>
</gene>
<dbReference type="EMBL" id="CP049257">
    <property type="protein sequence ID" value="QIG44069.1"/>
    <property type="molecule type" value="Genomic_DNA"/>
</dbReference>
<organism evidence="3 4">
    <name type="scientific">Nocardioides anomalus</name>
    <dbReference type="NCBI Taxonomy" id="2712223"/>
    <lineage>
        <taxon>Bacteria</taxon>
        <taxon>Bacillati</taxon>
        <taxon>Actinomycetota</taxon>
        <taxon>Actinomycetes</taxon>
        <taxon>Propionibacteriales</taxon>
        <taxon>Nocardioidaceae</taxon>
        <taxon>Nocardioides</taxon>
    </lineage>
</organism>
<evidence type="ECO:0000259" key="2">
    <source>
        <dbReference type="PROSITE" id="PS50110"/>
    </source>
</evidence>
<keyword evidence="1" id="KW-0597">Phosphoprotein</keyword>
<dbReference type="Proteomes" id="UP000502996">
    <property type="component" value="Chromosome"/>
</dbReference>
<dbReference type="RefSeq" id="WP_165234792.1">
    <property type="nucleotide sequence ID" value="NZ_CP049257.1"/>
</dbReference>
<dbReference type="Pfam" id="PF00072">
    <property type="entry name" value="Response_reg"/>
    <property type="match status" value="1"/>
</dbReference>
<dbReference type="KEGG" id="nano:G5V58_15940"/>
<dbReference type="InterPro" id="IPR001789">
    <property type="entry name" value="Sig_transdc_resp-reg_receiver"/>
</dbReference>
<reference evidence="3 4" key="1">
    <citation type="submission" date="2020-02" db="EMBL/GenBank/DDBJ databases">
        <title>Full genome sequence of Nocardioides sp. R-3366.</title>
        <authorList>
            <person name="Im W.-T."/>
        </authorList>
    </citation>
    <scope>NUCLEOTIDE SEQUENCE [LARGE SCALE GENOMIC DNA]</scope>
    <source>
        <strain evidence="3 4">R-3366</strain>
    </source>
</reference>
<evidence type="ECO:0000313" key="4">
    <source>
        <dbReference type="Proteomes" id="UP000502996"/>
    </source>
</evidence>
<evidence type="ECO:0000313" key="3">
    <source>
        <dbReference type="EMBL" id="QIG44069.1"/>
    </source>
</evidence>
<dbReference type="SUPFAM" id="SSF52172">
    <property type="entry name" value="CheY-like"/>
    <property type="match status" value="1"/>
</dbReference>
<feature type="domain" description="Response regulatory" evidence="2">
    <location>
        <begin position="4"/>
        <end position="119"/>
    </location>
</feature>
<dbReference type="InterPro" id="IPR011006">
    <property type="entry name" value="CheY-like_superfamily"/>
</dbReference>
<dbReference type="AlphaFoldDB" id="A0A6G6WFT2"/>
<protein>
    <submittedName>
        <fullName evidence="3">Response regulator transcription factor</fullName>
    </submittedName>
</protein>
<dbReference type="PANTHER" id="PTHR45566">
    <property type="entry name" value="HTH-TYPE TRANSCRIPTIONAL REGULATOR YHJB-RELATED"/>
    <property type="match status" value="1"/>
</dbReference>
<sequence length="145" mass="14839">MTVPIAVADDDERFRAALVDLLEADGRFDVVGAVGDGAELLRLHAEHRPRVVVLDVRMPGGGAAAAAALGAARPAPLVVVVSADTGTSTVAELLRAGAVAYLAKDRLGPDLGEVVSRVLDGEVVIGTPNAARVVRRLADASSRDA</sequence>
<dbReference type="Gene3D" id="3.40.50.2300">
    <property type="match status" value="1"/>
</dbReference>
<proteinExistence type="predicted"/>
<dbReference type="SMART" id="SM00448">
    <property type="entry name" value="REC"/>
    <property type="match status" value="1"/>
</dbReference>